<comment type="subcellular location">
    <subcellularLocation>
        <location evidence="1">Cell membrane</location>
        <topology evidence="1">Multi-pass membrane protein</topology>
    </subcellularLocation>
    <subcellularLocation>
        <location evidence="7">Membrane</location>
        <topology evidence="7">Multi-pass membrane protein</topology>
    </subcellularLocation>
</comment>
<keyword evidence="5 7" id="KW-1133">Transmembrane helix</keyword>
<keyword evidence="6 7" id="KW-0472">Membrane</keyword>
<gene>
    <name evidence="8" type="ORF">AAFF_G00093980</name>
</gene>
<reference evidence="8" key="1">
    <citation type="journal article" date="2023" name="Science">
        <title>Genome structures resolve the early diversification of teleost fishes.</title>
        <authorList>
            <person name="Parey E."/>
            <person name="Louis A."/>
            <person name="Montfort J."/>
            <person name="Bouchez O."/>
            <person name="Roques C."/>
            <person name="Iampietro C."/>
            <person name="Lluch J."/>
            <person name="Castinel A."/>
            <person name="Donnadieu C."/>
            <person name="Desvignes T."/>
            <person name="Floi Bucao C."/>
            <person name="Jouanno E."/>
            <person name="Wen M."/>
            <person name="Mejri S."/>
            <person name="Dirks R."/>
            <person name="Jansen H."/>
            <person name="Henkel C."/>
            <person name="Chen W.J."/>
            <person name="Zahm M."/>
            <person name="Cabau C."/>
            <person name="Klopp C."/>
            <person name="Thompson A.W."/>
            <person name="Robinson-Rechavi M."/>
            <person name="Braasch I."/>
            <person name="Lecointre G."/>
            <person name="Bobe J."/>
            <person name="Postlethwait J.H."/>
            <person name="Berthelot C."/>
            <person name="Roest Crollius H."/>
            <person name="Guiguen Y."/>
        </authorList>
    </citation>
    <scope>NUCLEOTIDE SEQUENCE</scope>
    <source>
        <strain evidence="8">NC1722</strain>
    </source>
</reference>
<evidence type="ECO:0000256" key="4">
    <source>
        <dbReference type="ARBA" id="ARBA00022692"/>
    </source>
</evidence>
<dbReference type="Proteomes" id="UP001221898">
    <property type="component" value="Unassembled WGS sequence"/>
</dbReference>
<feature type="transmembrane region" description="Helical" evidence="7">
    <location>
        <begin position="21"/>
        <end position="42"/>
    </location>
</feature>
<dbReference type="PANTHER" id="PTHR16024">
    <property type="entry name" value="XK-RELATED PROTEIN"/>
    <property type="match status" value="1"/>
</dbReference>
<organism evidence="8 9">
    <name type="scientific">Aldrovandia affinis</name>
    <dbReference type="NCBI Taxonomy" id="143900"/>
    <lineage>
        <taxon>Eukaryota</taxon>
        <taxon>Metazoa</taxon>
        <taxon>Chordata</taxon>
        <taxon>Craniata</taxon>
        <taxon>Vertebrata</taxon>
        <taxon>Euteleostomi</taxon>
        <taxon>Actinopterygii</taxon>
        <taxon>Neopterygii</taxon>
        <taxon>Teleostei</taxon>
        <taxon>Notacanthiformes</taxon>
        <taxon>Halosauridae</taxon>
        <taxon>Aldrovandia</taxon>
    </lineage>
</organism>
<feature type="transmembrane region" description="Helical" evidence="7">
    <location>
        <begin position="48"/>
        <end position="73"/>
    </location>
</feature>
<comment type="caution">
    <text evidence="8">The sequence shown here is derived from an EMBL/GenBank/DDBJ whole genome shotgun (WGS) entry which is preliminary data.</text>
</comment>
<proteinExistence type="inferred from homology"/>
<dbReference type="AlphaFoldDB" id="A0AAD7T2W5"/>
<evidence type="ECO:0000256" key="5">
    <source>
        <dbReference type="ARBA" id="ARBA00022989"/>
    </source>
</evidence>
<keyword evidence="4 7" id="KW-0812">Transmembrane</keyword>
<evidence type="ECO:0000256" key="3">
    <source>
        <dbReference type="ARBA" id="ARBA00022475"/>
    </source>
</evidence>
<evidence type="ECO:0000256" key="7">
    <source>
        <dbReference type="RuleBase" id="RU910716"/>
    </source>
</evidence>
<dbReference type="Pfam" id="PF09815">
    <property type="entry name" value="XK-related"/>
    <property type="match status" value="1"/>
</dbReference>
<evidence type="ECO:0000256" key="1">
    <source>
        <dbReference type="ARBA" id="ARBA00004651"/>
    </source>
</evidence>
<keyword evidence="3" id="KW-1003">Cell membrane</keyword>
<feature type="transmembrane region" description="Helical" evidence="7">
    <location>
        <begin position="292"/>
        <end position="310"/>
    </location>
</feature>
<dbReference type="GO" id="GO:0005886">
    <property type="term" value="C:plasma membrane"/>
    <property type="evidence" value="ECO:0007669"/>
    <property type="project" value="UniProtKB-SubCell"/>
</dbReference>
<evidence type="ECO:0000256" key="6">
    <source>
        <dbReference type="ARBA" id="ARBA00023136"/>
    </source>
</evidence>
<evidence type="ECO:0000313" key="8">
    <source>
        <dbReference type="EMBL" id="KAJ8413402.1"/>
    </source>
</evidence>
<keyword evidence="9" id="KW-1185">Reference proteome</keyword>
<dbReference type="InterPro" id="IPR050895">
    <property type="entry name" value="XK-related_scramblase"/>
</dbReference>
<feature type="transmembrane region" description="Helical" evidence="7">
    <location>
        <begin position="263"/>
        <end position="280"/>
    </location>
</feature>
<sequence length="389" mass="44909">MSFPEMPNTRTKFTVLRYLHIVVGVTLYVVDVGTDIWVAAQFGCDGHYTWFTLTLSLVLSGSLVTQIFSYTWFSDDIKRRESSCEMTRPQLILPHILQFGIFIRYFQLLKKGISAIHSNNQKDHREMFAMATDMSMLRLFETFLESAPQLLLQLYIILGHNHRSAIQYVCIAGSFLSIAWATVDYRRWFRRSLSHINEMPSGLPTAVYLFYKLFTITSRILSLSLLVVLNVYCTLALAVVWLCGTIWAHVLKTDFCTSRFLEWFYRGVIGVILIFTFFNVKGQGIRVSMIIYYELYVLQNLAALLSFYFFKSSAETPGYFWPVTFTIVGTNVIGLICLSLFYAFLHPSGQRPVVERVADEVDGQEQRYQIAEELGIKSSEMRMEAFLQY</sequence>
<feature type="transmembrane region" description="Helical" evidence="7">
    <location>
        <begin position="220"/>
        <end position="251"/>
    </location>
</feature>
<name>A0AAD7T2W5_9TELE</name>
<dbReference type="PANTHER" id="PTHR16024:SF13">
    <property type="entry name" value="XK-RELATED PROTEIN 9"/>
    <property type="match status" value="1"/>
</dbReference>
<feature type="transmembrane region" description="Helical" evidence="7">
    <location>
        <begin position="322"/>
        <end position="345"/>
    </location>
</feature>
<evidence type="ECO:0000256" key="2">
    <source>
        <dbReference type="ARBA" id="ARBA00008789"/>
    </source>
</evidence>
<dbReference type="EMBL" id="JAINUG010000016">
    <property type="protein sequence ID" value="KAJ8413402.1"/>
    <property type="molecule type" value="Genomic_DNA"/>
</dbReference>
<evidence type="ECO:0000313" key="9">
    <source>
        <dbReference type="Proteomes" id="UP001221898"/>
    </source>
</evidence>
<accession>A0AAD7T2W5</accession>
<feature type="transmembrane region" description="Helical" evidence="7">
    <location>
        <begin position="165"/>
        <end position="183"/>
    </location>
</feature>
<protein>
    <recommendedName>
        <fullName evidence="7">XK-related protein</fullName>
    </recommendedName>
</protein>
<dbReference type="InterPro" id="IPR018629">
    <property type="entry name" value="XK-rel"/>
</dbReference>
<comment type="similarity">
    <text evidence="2 7">Belongs to the XK family.</text>
</comment>